<evidence type="ECO:0000313" key="3">
    <source>
        <dbReference type="Proteomes" id="UP001050691"/>
    </source>
</evidence>
<evidence type="ECO:0000256" key="1">
    <source>
        <dbReference type="SAM" id="MobiDB-lite"/>
    </source>
</evidence>
<feature type="compositionally biased region" description="Basic and acidic residues" evidence="1">
    <location>
        <begin position="186"/>
        <end position="199"/>
    </location>
</feature>
<reference evidence="2" key="1">
    <citation type="submission" date="2021-10" db="EMBL/GenBank/DDBJ databases">
        <title>De novo Genome Assembly of Clathrus columnatus (Basidiomycota, Fungi) Using Illumina and Nanopore Sequence Data.</title>
        <authorList>
            <person name="Ogiso-Tanaka E."/>
            <person name="Itagaki H."/>
            <person name="Hosoya T."/>
            <person name="Hosaka K."/>
        </authorList>
    </citation>
    <scope>NUCLEOTIDE SEQUENCE</scope>
    <source>
        <strain evidence="2">MO-923</strain>
    </source>
</reference>
<protein>
    <recommendedName>
        <fullName evidence="4">DNA-binding protein RAP1</fullName>
    </recommendedName>
</protein>
<dbReference type="Gene3D" id="1.10.10.60">
    <property type="entry name" value="Homeodomain-like"/>
    <property type="match status" value="1"/>
</dbReference>
<dbReference type="SUPFAM" id="SSF46689">
    <property type="entry name" value="Homeodomain-like"/>
    <property type="match status" value="1"/>
</dbReference>
<name>A0AAV5AB49_9AGAM</name>
<feature type="region of interest" description="Disordered" evidence="1">
    <location>
        <begin position="449"/>
        <end position="624"/>
    </location>
</feature>
<proteinExistence type="predicted"/>
<feature type="compositionally biased region" description="Basic and acidic residues" evidence="1">
    <location>
        <begin position="463"/>
        <end position="475"/>
    </location>
</feature>
<evidence type="ECO:0000313" key="2">
    <source>
        <dbReference type="EMBL" id="GJJ11867.1"/>
    </source>
</evidence>
<dbReference type="InterPro" id="IPR009057">
    <property type="entry name" value="Homeodomain-like_sf"/>
</dbReference>
<dbReference type="AlphaFoldDB" id="A0AAV5AB49"/>
<feature type="compositionally biased region" description="Acidic residues" evidence="1">
    <location>
        <begin position="223"/>
        <end position="233"/>
    </location>
</feature>
<feature type="compositionally biased region" description="Polar residues" evidence="1">
    <location>
        <begin position="320"/>
        <end position="340"/>
    </location>
</feature>
<dbReference type="EMBL" id="BPWL01000007">
    <property type="protein sequence ID" value="GJJ11867.1"/>
    <property type="molecule type" value="Genomic_DNA"/>
</dbReference>
<organism evidence="2 3">
    <name type="scientific">Clathrus columnatus</name>
    <dbReference type="NCBI Taxonomy" id="1419009"/>
    <lineage>
        <taxon>Eukaryota</taxon>
        <taxon>Fungi</taxon>
        <taxon>Dikarya</taxon>
        <taxon>Basidiomycota</taxon>
        <taxon>Agaricomycotina</taxon>
        <taxon>Agaricomycetes</taxon>
        <taxon>Phallomycetidae</taxon>
        <taxon>Phallales</taxon>
        <taxon>Clathraceae</taxon>
        <taxon>Clathrus</taxon>
    </lineage>
</organism>
<keyword evidence="3" id="KW-1185">Reference proteome</keyword>
<comment type="caution">
    <text evidence="2">The sequence shown here is derived from an EMBL/GenBank/DDBJ whole genome shotgun (WGS) entry which is preliminary data.</text>
</comment>
<feature type="compositionally biased region" description="Polar residues" evidence="1">
    <location>
        <begin position="294"/>
        <end position="309"/>
    </location>
</feature>
<accession>A0AAV5AB49</accession>
<feature type="region of interest" description="Disordered" evidence="1">
    <location>
        <begin position="186"/>
        <end position="427"/>
    </location>
</feature>
<feature type="compositionally biased region" description="Polar residues" evidence="1">
    <location>
        <begin position="347"/>
        <end position="364"/>
    </location>
</feature>
<feature type="region of interest" description="Disordered" evidence="1">
    <location>
        <begin position="644"/>
        <end position="664"/>
    </location>
</feature>
<feature type="compositionally biased region" description="Acidic residues" evidence="1">
    <location>
        <begin position="487"/>
        <end position="519"/>
    </location>
</feature>
<dbReference type="Proteomes" id="UP001050691">
    <property type="component" value="Unassembled WGS sequence"/>
</dbReference>
<gene>
    <name evidence="2" type="ORF">Clacol_006105</name>
</gene>
<sequence>MQDNNGAETMITEEEKIFWRSASKEHIPIYLHKNLGSTVVTALAERIKKYGGNPKATEDEAEVIICRKDGLIFPFLRKKYDHERYKWVENPEWVDRCLRKKKYEHPMKLPLLRSQPNGKSPFTPAEDEHIVQFLAKRIPYKDMKGRSGHNIDLYPWAVKHPWQSWRERYVKNSAIFDDRIEAVVEADPNRPKKGEKGQYRVEYGGPGRSRPQPNGISCHVEEGEGEEIDIDEEIEKRKATSPTPTIETPSAKRRRIELEFAEQRQEEEEEEEEEVETPRPGPSNDVSAPIAQVDVSTAPTHAPSVSQKRSLPPERPVITSIPSASQHSLPGTGRRSNQLTVVPVTSAPRTESSPIIVPTQTATVLENIDPPALRTRSKSRQPSLERPAHPVEQPRITRRRTPTSSQVPPAPPPPTLATQTQDPQLIDFDRLRATQGHKKVTKKPALIPIPETSESSMINLSRRRTESPIRNRQPVEHMAQVKSTVMSDDDDSDNDENDDDDEQFDDFPDLDSDSSDDMSDSMRLFNEGAKAITNKVIMSDIKEEDQTLKAKPGSVLRARKTAYIGPSPHHKPISDESEEGSEEDESQSENEESGSGTQSSSSSSDPVSLDTETSVPAVGTNARKYVVSRTPFTPARGTLAEKRVENHKWNLRQRKVDKGKERAR</sequence>
<evidence type="ECO:0008006" key="4">
    <source>
        <dbReference type="Google" id="ProtNLM"/>
    </source>
</evidence>
<feature type="compositionally biased region" description="Low complexity" evidence="1">
    <location>
        <begin position="416"/>
        <end position="425"/>
    </location>
</feature>
<feature type="compositionally biased region" description="Acidic residues" evidence="1">
    <location>
        <begin position="265"/>
        <end position="275"/>
    </location>
</feature>
<dbReference type="CDD" id="cd11655">
    <property type="entry name" value="rap1_myb-like"/>
    <property type="match status" value="1"/>
</dbReference>
<feature type="compositionally biased region" description="Acidic residues" evidence="1">
    <location>
        <begin position="575"/>
        <end position="592"/>
    </location>
</feature>
<feature type="compositionally biased region" description="Low complexity" evidence="1">
    <location>
        <begin position="593"/>
        <end position="605"/>
    </location>
</feature>